<dbReference type="OMA" id="MGCDRVI"/>
<proteinExistence type="predicted"/>
<evidence type="ECO:0000256" key="1">
    <source>
        <dbReference type="ARBA" id="ARBA00023002"/>
    </source>
</evidence>
<organism evidence="3 4">
    <name type="scientific">Spizellomyces punctatus (strain DAOM BR117)</name>
    <dbReference type="NCBI Taxonomy" id="645134"/>
    <lineage>
        <taxon>Eukaryota</taxon>
        <taxon>Fungi</taxon>
        <taxon>Fungi incertae sedis</taxon>
        <taxon>Chytridiomycota</taxon>
        <taxon>Chytridiomycota incertae sedis</taxon>
        <taxon>Chytridiomycetes</taxon>
        <taxon>Spizellomycetales</taxon>
        <taxon>Spizellomycetaceae</taxon>
        <taxon>Spizellomyces</taxon>
    </lineage>
</organism>
<dbReference type="Gene3D" id="3.90.180.10">
    <property type="entry name" value="Medium-chain alcohol dehydrogenases, catalytic domain"/>
    <property type="match status" value="1"/>
</dbReference>
<dbReference type="Gene3D" id="3.40.50.720">
    <property type="entry name" value="NAD(P)-binding Rossmann-like Domain"/>
    <property type="match status" value="1"/>
</dbReference>
<keyword evidence="4" id="KW-1185">Reference proteome</keyword>
<dbReference type="RefSeq" id="XP_016608449.1">
    <property type="nucleotide sequence ID" value="XM_016752965.1"/>
</dbReference>
<dbReference type="OrthoDB" id="9992527at2759"/>
<dbReference type="VEuPathDB" id="FungiDB:SPPG_04733"/>
<evidence type="ECO:0000259" key="2">
    <source>
        <dbReference type="SMART" id="SM00829"/>
    </source>
</evidence>
<gene>
    <name evidence="3" type="ORF">SPPG_04733</name>
</gene>
<dbReference type="STRING" id="645134.A0A0L0HHR9"/>
<dbReference type="eggNOG" id="KOG1196">
    <property type="taxonomic scope" value="Eukaryota"/>
</dbReference>
<dbReference type="InParanoid" id="A0A0L0HHR9"/>
<dbReference type="Pfam" id="PF08240">
    <property type="entry name" value="ADH_N"/>
    <property type="match status" value="1"/>
</dbReference>
<name>A0A0L0HHR9_SPIPD</name>
<dbReference type="InterPro" id="IPR013149">
    <property type="entry name" value="ADH-like_C"/>
</dbReference>
<dbReference type="SMART" id="SM00829">
    <property type="entry name" value="PKS_ER"/>
    <property type="match status" value="1"/>
</dbReference>
<dbReference type="InterPro" id="IPR036291">
    <property type="entry name" value="NAD(P)-bd_dom_sf"/>
</dbReference>
<dbReference type="PANTHER" id="PTHR43677:SF3">
    <property type="entry name" value="PROSTAGLANDIN REDUCTASE 3"/>
    <property type="match status" value="1"/>
</dbReference>
<reference evidence="3 4" key="1">
    <citation type="submission" date="2009-08" db="EMBL/GenBank/DDBJ databases">
        <title>The Genome Sequence of Spizellomyces punctatus strain DAOM BR117.</title>
        <authorList>
            <consortium name="The Broad Institute Genome Sequencing Platform"/>
            <person name="Russ C."/>
            <person name="Cuomo C."/>
            <person name="Shea T."/>
            <person name="Young S.K."/>
            <person name="Zeng Q."/>
            <person name="Koehrsen M."/>
            <person name="Haas B."/>
            <person name="Borodovsky M."/>
            <person name="Guigo R."/>
            <person name="Alvarado L."/>
            <person name="Berlin A."/>
            <person name="Bochicchio J."/>
            <person name="Borenstein D."/>
            <person name="Chapman S."/>
            <person name="Chen Z."/>
            <person name="Engels R."/>
            <person name="Freedman E."/>
            <person name="Gellesch M."/>
            <person name="Goldberg J."/>
            <person name="Griggs A."/>
            <person name="Gujja S."/>
            <person name="Heiman D."/>
            <person name="Hepburn T."/>
            <person name="Howarth C."/>
            <person name="Jen D."/>
            <person name="Larson L."/>
            <person name="Lewis B."/>
            <person name="Mehta T."/>
            <person name="Park D."/>
            <person name="Pearson M."/>
            <person name="Roberts A."/>
            <person name="Saif S."/>
            <person name="Shenoy N."/>
            <person name="Sisk P."/>
            <person name="Stolte C."/>
            <person name="Sykes S."/>
            <person name="Thomson T."/>
            <person name="Walk T."/>
            <person name="White J."/>
            <person name="Yandava C."/>
            <person name="Burger G."/>
            <person name="Gray M.W."/>
            <person name="Holland P.W.H."/>
            <person name="King N."/>
            <person name="Lang F.B.F."/>
            <person name="Roger A.J."/>
            <person name="Ruiz-Trillo I."/>
            <person name="Lander E."/>
            <person name="Nusbaum C."/>
        </authorList>
    </citation>
    <scope>NUCLEOTIDE SEQUENCE [LARGE SCALE GENOMIC DNA]</scope>
    <source>
        <strain evidence="3 4">DAOM BR117</strain>
    </source>
</reference>
<accession>A0A0L0HHR9</accession>
<dbReference type="GO" id="GO:0008270">
    <property type="term" value="F:zinc ion binding"/>
    <property type="evidence" value="ECO:0007669"/>
    <property type="project" value="InterPro"/>
</dbReference>
<dbReference type="InterPro" id="IPR011032">
    <property type="entry name" value="GroES-like_sf"/>
</dbReference>
<dbReference type="GO" id="GO:0005739">
    <property type="term" value="C:mitochondrion"/>
    <property type="evidence" value="ECO:0007669"/>
    <property type="project" value="TreeGrafter"/>
</dbReference>
<dbReference type="GeneID" id="27688165"/>
<dbReference type="InterPro" id="IPR020843">
    <property type="entry name" value="ER"/>
</dbReference>
<dbReference type="EMBL" id="KQ257456">
    <property type="protein sequence ID" value="KND00410.1"/>
    <property type="molecule type" value="Genomic_DNA"/>
</dbReference>
<dbReference type="PROSITE" id="PS01162">
    <property type="entry name" value="QOR_ZETA_CRYSTAL"/>
    <property type="match status" value="1"/>
</dbReference>
<dbReference type="FunFam" id="3.40.50.720:FF:000121">
    <property type="entry name" value="Prostaglandin reductase 2"/>
    <property type="match status" value="1"/>
</dbReference>
<dbReference type="Pfam" id="PF00107">
    <property type="entry name" value="ADH_zinc_N"/>
    <property type="match status" value="1"/>
</dbReference>
<dbReference type="AlphaFoldDB" id="A0A0L0HHR9"/>
<dbReference type="InterPro" id="IPR013154">
    <property type="entry name" value="ADH-like_N"/>
</dbReference>
<dbReference type="Proteomes" id="UP000053201">
    <property type="component" value="Unassembled WGS sequence"/>
</dbReference>
<dbReference type="SUPFAM" id="SSF51735">
    <property type="entry name" value="NAD(P)-binding Rossmann-fold domains"/>
    <property type="match status" value="1"/>
</dbReference>
<protein>
    <recommendedName>
        <fullName evidence="2">Enoyl reductase (ER) domain-containing protein</fullName>
    </recommendedName>
</protein>
<dbReference type="InterPro" id="IPR051397">
    <property type="entry name" value="Zn-ADH-like_protein"/>
</dbReference>
<dbReference type="SUPFAM" id="SSF50129">
    <property type="entry name" value="GroES-like"/>
    <property type="match status" value="1"/>
</dbReference>
<keyword evidence="1" id="KW-0560">Oxidoreductase</keyword>
<dbReference type="InterPro" id="IPR002364">
    <property type="entry name" value="Quin_OxRdtase/zeta-crystal_CS"/>
</dbReference>
<evidence type="ECO:0000313" key="3">
    <source>
        <dbReference type="EMBL" id="KND00410.1"/>
    </source>
</evidence>
<sequence length="352" mass="37505">MASSALPETFRKYVVHQLSTDFVKATKLEVVKTADALATLGPHDVAIRHRYWAINASDINYTAGRYDPTKKPPFDTGFEAVGEVVAVGSAVKRLRVGQAAAVMTYGAFTELQIIDERAVIPVPAVRSEVLPLLVSGLTSYLALKECGHMTSGETVLVTAAAGGAGQIAVQLAKQAGNHVIGTCSSDEKAAVLKKLGCDRVINYKTENVKKVLKSEYPKGIDIIFESVGGKMLQDCVSCLAVKGRLIIIGAISNYNDDGAKATGFGSDAVSTVALLNRSATVTGFFLPQYAQGYASALKDMFDMVAKGKLQALVEMSDFEGLTSIPRAIAYLHEGKNIGKVVVPFQAKRNSKL</sequence>
<evidence type="ECO:0000313" key="4">
    <source>
        <dbReference type="Proteomes" id="UP000053201"/>
    </source>
</evidence>
<dbReference type="PANTHER" id="PTHR43677">
    <property type="entry name" value="SHORT-CHAIN DEHYDROGENASE/REDUCTASE"/>
    <property type="match status" value="1"/>
</dbReference>
<feature type="domain" description="Enoyl reductase (ER)" evidence="2">
    <location>
        <begin position="25"/>
        <end position="342"/>
    </location>
</feature>
<dbReference type="GO" id="GO:0016491">
    <property type="term" value="F:oxidoreductase activity"/>
    <property type="evidence" value="ECO:0007669"/>
    <property type="project" value="UniProtKB-KW"/>
</dbReference>